<dbReference type="EMBL" id="FMAF01000004">
    <property type="protein sequence ID" value="SCB24644.1"/>
    <property type="molecule type" value="Genomic_DNA"/>
</dbReference>
<evidence type="ECO:0000256" key="6">
    <source>
        <dbReference type="ARBA" id="ARBA00023004"/>
    </source>
</evidence>
<evidence type="ECO:0000256" key="1">
    <source>
        <dbReference type="ARBA" id="ARBA00001965"/>
    </source>
</evidence>
<proteinExistence type="inferred from homology"/>
<dbReference type="CDD" id="cd03461">
    <property type="entry name" value="1_2-HQD"/>
    <property type="match status" value="1"/>
</dbReference>
<dbReference type="InterPro" id="IPR050770">
    <property type="entry name" value="Intradiol_RC_Dioxygenase"/>
</dbReference>
<dbReference type="GO" id="GO:0018576">
    <property type="term" value="F:catechol 1,2-dioxygenase activity"/>
    <property type="evidence" value="ECO:0007669"/>
    <property type="project" value="InterPro"/>
</dbReference>
<dbReference type="InterPro" id="IPR039390">
    <property type="entry name" value="1_2-HQD/HQD"/>
</dbReference>
<keyword evidence="6" id="KW-0408">Iron</keyword>
<protein>
    <submittedName>
        <fullName evidence="8">Catechol 1,2-dioxygenase</fullName>
    </submittedName>
</protein>
<dbReference type="AlphaFoldDB" id="A0A1C3VAS1"/>
<dbReference type="PANTHER" id="PTHR33711">
    <property type="entry name" value="DIOXYGENASE, PUTATIVE (AFU_ORTHOLOGUE AFUA_2G02910)-RELATED"/>
    <property type="match status" value="1"/>
</dbReference>
<dbReference type="Pfam" id="PF00775">
    <property type="entry name" value="Dioxygenase_C"/>
    <property type="match status" value="1"/>
</dbReference>
<evidence type="ECO:0000256" key="5">
    <source>
        <dbReference type="ARBA" id="ARBA00023002"/>
    </source>
</evidence>
<dbReference type="GO" id="GO:0008199">
    <property type="term" value="F:ferric iron binding"/>
    <property type="evidence" value="ECO:0007669"/>
    <property type="project" value="InterPro"/>
</dbReference>
<evidence type="ECO:0000313" key="8">
    <source>
        <dbReference type="EMBL" id="SCB24644.1"/>
    </source>
</evidence>
<dbReference type="Pfam" id="PF04444">
    <property type="entry name" value="Dioxygenase_N"/>
    <property type="match status" value="1"/>
</dbReference>
<gene>
    <name evidence="8" type="ORF">GA0061101_104516</name>
</gene>
<sequence length="295" mass="33272">MEAHEKGYFTEENSVEVVTGRNANAKSERLKEVMSVITLKLHEAVKQIEPTQEEWMEAILFLTRTGGMCNEWRQEFILLSDVLGVSMLVDAINNRKPSGASESTVLGPFHVADAPELPMGANICLDSKGEDMVISGRILDIEGNPIKNAVIDVWQANDEGFYDVQQKGLQPDFNLRGIFRTGGDGSYWFRAVKPKYYPIPDDGPVGQLLAQLGRHPYRPAHLHYIISADGFETLTTHIFDPDDPYIHSDAVFGVKESLLAKFRLTEDQARARQLEFSGKFWEVNHDFVLAYKRQV</sequence>
<dbReference type="Proteomes" id="UP000199205">
    <property type="component" value="Unassembled WGS sequence"/>
</dbReference>
<organism evidence="8 9">
    <name type="scientific">Rhizobium lusitanum</name>
    <dbReference type="NCBI Taxonomy" id="293958"/>
    <lineage>
        <taxon>Bacteria</taxon>
        <taxon>Pseudomonadati</taxon>
        <taxon>Pseudomonadota</taxon>
        <taxon>Alphaproteobacteria</taxon>
        <taxon>Hyphomicrobiales</taxon>
        <taxon>Rhizobiaceae</taxon>
        <taxon>Rhizobium/Agrobacterium group</taxon>
        <taxon>Rhizobium</taxon>
    </lineage>
</organism>
<keyword evidence="5" id="KW-0560">Oxidoreductase</keyword>
<accession>A0A1C3VAS1</accession>
<feature type="domain" description="Intradiol ring-cleavage dioxygenases" evidence="7">
    <location>
        <begin position="134"/>
        <end position="162"/>
    </location>
</feature>
<evidence type="ECO:0000259" key="7">
    <source>
        <dbReference type="PROSITE" id="PS00083"/>
    </source>
</evidence>
<dbReference type="GO" id="GO:0009712">
    <property type="term" value="P:catechol-containing compound metabolic process"/>
    <property type="evidence" value="ECO:0007669"/>
    <property type="project" value="InterPro"/>
</dbReference>
<dbReference type="OrthoDB" id="9800887at2"/>
<evidence type="ECO:0000256" key="3">
    <source>
        <dbReference type="ARBA" id="ARBA00022723"/>
    </source>
</evidence>
<reference evidence="8 9" key="1">
    <citation type="submission" date="2016-08" db="EMBL/GenBank/DDBJ databases">
        <authorList>
            <person name="Seilhamer J.J."/>
        </authorList>
    </citation>
    <scope>NUCLEOTIDE SEQUENCE [LARGE SCALE GENOMIC DNA]</scope>
    <source>
        <strain evidence="8 9">P1-7</strain>
    </source>
</reference>
<evidence type="ECO:0000313" key="9">
    <source>
        <dbReference type="Proteomes" id="UP000199205"/>
    </source>
</evidence>
<dbReference type="InterPro" id="IPR000627">
    <property type="entry name" value="Intradiol_dOase_C"/>
</dbReference>
<evidence type="ECO:0000256" key="4">
    <source>
        <dbReference type="ARBA" id="ARBA00022964"/>
    </source>
</evidence>
<name>A0A1C3VAS1_9HYPH</name>
<dbReference type="RefSeq" id="WP_092573604.1">
    <property type="nucleotide sequence ID" value="NZ_FMAF01000004.1"/>
</dbReference>
<keyword evidence="3" id="KW-0479">Metal-binding</keyword>
<comment type="cofactor">
    <cofactor evidence="1">
        <name>Fe(3+)</name>
        <dbReference type="ChEBI" id="CHEBI:29034"/>
    </cofactor>
</comment>
<dbReference type="PROSITE" id="PS00083">
    <property type="entry name" value="INTRADIOL_DIOXYGENAS"/>
    <property type="match status" value="1"/>
</dbReference>
<dbReference type="Gene3D" id="2.60.130.10">
    <property type="entry name" value="Aromatic compound dioxygenase"/>
    <property type="match status" value="1"/>
</dbReference>
<keyword evidence="4 8" id="KW-0223">Dioxygenase</keyword>
<comment type="similarity">
    <text evidence="2">Belongs to the intradiol ring-cleavage dioxygenase family.</text>
</comment>
<dbReference type="PANTHER" id="PTHR33711:SF7">
    <property type="entry name" value="INTRADIOL RING-CLEAVAGE DIOXYGENASES DOMAIN-CONTAINING PROTEIN-RELATED"/>
    <property type="match status" value="1"/>
</dbReference>
<dbReference type="InterPro" id="IPR015889">
    <property type="entry name" value="Intradiol_dOase_core"/>
</dbReference>
<evidence type="ECO:0000256" key="2">
    <source>
        <dbReference type="ARBA" id="ARBA00007825"/>
    </source>
</evidence>
<dbReference type="InterPro" id="IPR007535">
    <property type="entry name" value="Catechol_dOase_N"/>
</dbReference>
<dbReference type="SUPFAM" id="SSF49482">
    <property type="entry name" value="Aromatic compound dioxygenase"/>
    <property type="match status" value="1"/>
</dbReference>